<proteinExistence type="predicted"/>
<dbReference type="AlphaFoldDB" id="A0A8H4RB54"/>
<evidence type="ECO:0000313" key="1">
    <source>
        <dbReference type="EMBL" id="KAF4625585.1"/>
    </source>
</evidence>
<dbReference type="InterPro" id="IPR053204">
    <property type="entry name" value="Oxopyrrolidines_Biosynth-assoc"/>
</dbReference>
<dbReference type="OrthoDB" id="3350591at2759"/>
<dbReference type="Proteomes" id="UP000566819">
    <property type="component" value="Unassembled WGS sequence"/>
</dbReference>
<gene>
    <name evidence="1" type="ORF">G7Y89_g12580</name>
</gene>
<reference evidence="1 2" key="1">
    <citation type="submission" date="2020-03" db="EMBL/GenBank/DDBJ databases">
        <title>Draft Genome Sequence of Cudoniella acicularis.</title>
        <authorList>
            <person name="Buettner E."/>
            <person name="Kellner H."/>
        </authorList>
    </citation>
    <scope>NUCLEOTIDE SEQUENCE [LARGE SCALE GENOMIC DNA]</scope>
    <source>
        <strain evidence="1 2">DSM 108380</strain>
    </source>
</reference>
<comment type="caution">
    <text evidence="1">The sequence shown here is derived from an EMBL/GenBank/DDBJ whole genome shotgun (WGS) entry which is preliminary data.</text>
</comment>
<dbReference type="InterPro" id="IPR022085">
    <property type="entry name" value="OpdG"/>
</dbReference>
<accession>A0A8H4RB54</accession>
<dbReference type="PANTHER" id="PTHR38797:SF4">
    <property type="entry name" value="NUCLEAR PORE COMPLEX PROTEIN NUP85"/>
    <property type="match status" value="1"/>
</dbReference>
<dbReference type="Pfam" id="PF12311">
    <property type="entry name" value="DUF3632"/>
    <property type="match status" value="1"/>
</dbReference>
<dbReference type="PANTHER" id="PTHR38797">
    <property type="entry name" value="NUCLEAR PORE COMPLEX PROTEIN NUP85-RELATED"/>
    <property type="match status" value="1"/>
</dbReference>
<sequence length="358" mass="41664">MATVQDTVDCFPVPTPQTARRINRMCKCNEPCPSVVILRQQPQNPTPNARIYQIQRVCFGDTISYVRNDVLVDLMNKCLQLPSIRVLGQLASELNTTFHEHCDPQKQRRVTNENDNRDPTRRHEVFFFRLWTIILDIVEQLGPKNDFGTQDVLADFIRELSEIIVKTRVKIWGISFPLWESLPMFKRCIMKHAHYLTESRETSENRQRWHNLSAFLVKLTDYGIMDLSIYAIWAFRFALETRPNVTSTLLHQADYMDYHVPIAAMWIKKTGRKIYANCYAGDDFPDEEKPGGGGLWDGESGFSTDRWRFWKARFAEIGEFQSAHRRTRELAQHAVASMNWVGRDLHRVSTNGFNTFLG</sequence>
<evidence type="ECO:0000313" key="2">
    <source>
        <dbReference type="Proteomes" id="UP000566819"/>
    </source>
</evidence>
<protein>
    <submittedName>
        <fullName evidence="1">Uncharacterized protein</fullName>
    </submittedName>
</protein>
<keyword evidence="2" id="KW-1185">Reference proteome</keyword>
<organism evidence="1 2">
    <name type="scientific">Cudoniella acicularis</name>
    <dbReference type="NCBI Taxonomy" id="354080"/>
    <lineage>
        <taxon>Eukaryota</taxon>
        <taxon>Fungi</taxon>
        <taxon>Dikarya</taxon>
        <taxon>Ascomycota</taxon>
        <taxon>Pezizomycotina</taxon>
        <taxon>Leotiomycetes</taxon>
        <taxon>Helotiales</taxon>
        <taxon>Tricladiaceae</taxon>
        <taxon>Cudoniella</taxon>
    </lineage>
</organism>
<name>A0A8H4RB54_9HELO</name>
<dbReference type="EMBL" id="JAAMPI010001340">
    <property type="protein sequence ID" value="KAF4625585.1"/>
    <property type="molecule type" value="Genomic_DNA"/>
</dbReference>